<feature type="domain" description="DUF7704" evidence="2">
    <location>
        <begin position="7"/>
        <end position="139"/>
    </location>
</feature>
<dbReference type="OrthoDB" id="5313995at2759"/>
<dbReference type="Proteomes" id="UP000799444">
    <property type="component" value="Unassembled WGS sequence"/>
</dbReference>
<protein>
    <recommendedName>
        <fullName evidence="2">DUF7704 domain-containing protein</fullName>
    </recommendedName>
</protein>
<feature type="transmembrane region" description="Helical" evidence="1">
    <location>
        <begin position="120"/>
        <end position="141"/>
    </location>
</feature>
<evidence type="ECO:0000259" key="2">
    <source>
        <dbReference type="Pfam" id="PF24803"/>
    </source>
</evidence>
<dbReference type="PANTHER" id="PTHR37019:SF1">
    <property type="entry name" value="EXPERA DOMAIN-CONTAINING PROTEIN"/>
    <property type="match status" value="1"/>
</dbReference>
<dbReference type="PANTHER" id="PTHR37019">
    <property type="entry name" value="CHROMOSOME 1, WHOLE GENOME SHOTGUN SEQUENCE"/>
    <property type="match status" value="1"/>
</dbReference>
<gene>
    <name evidence="3" type="ORF">EJ04DRAFT_507915</name>
</gene>
<keyword evidence="1" id="KW-0472">Membrane</keyword>
<dbReference type="EMBL" id="ML996100">
    <property type="protein sequence ID" value="KAF2740378.1"/>
    <property type="molecule type" value="Genomic_DNA"/>
</dbReference>
<feature type="transmembrane region" description="Helical" evidence="1">
    <location>
        <begin position="81"/>
        <end position="100"/>
    </location>
</feature>
<comment type="caution">
    <text evidence="3">The sequence shown here is derived from an EMBL/GenBank/DDBJ whole genome shotgun (WGS) entry which is preliminary data.</text>
</comment>
<name>A0A9P4RBD9_9PLEO</name>
<proteinExistence type="predicted"/>
<feature type="transmembrane region" description="Helical" evidence="1">
    <location>
        <begin position="12"/>
        <end position="37"/>
    </location>
</feature>
<feature type="transmembrane region" description="Helical" evidence="1">
    <location>
        <begin position="57"/>
        <end position="74"/>
    </location>
</feature>
<sequence>MASELYIPLPYRLLLLYIEPLFAFNGALLCLFSPALFLQTFTTASYRADHQVMFDQLAATYILFAFNQAVVLRITKDLQVWKAIILGILMCDIVHLYAAWNVMGTEAFVNPSFWRWEEVVNFSLLYGPGVLRIAFLLEIGVKRNGGKKRQ</sequence>
<dbReference type="Pfam" id="PF24803">
    <property type="entry name" value="DUF7704"/>
    <property type="match status" value="1"/>
</dbReference>
<organism evidence="3 4">
    <name type="scientific">Polyplosphaeria fusca</name>
    <dbReference type="NCBI Taxonomy" id="682080"/>
    <lineage>
        <taxon>Eukaryota</taxon>
        <taxon>Fungi</taxon>
        <taxon>Dikarya</taxon>
        <taxon>Ascomycota</taxon>
        <taxon>Pezizomycotina</taxon>
        <taxon>Dothideomycetes</taxon>
        <taxon>Pleosporomycetidae</taxon>
        <taxon>Pleosporales</taxon>
        <taxon>Tetraplosphaeriaceae</taxon>
        <taxon>Polyplosphaeria</taxon>
    </lineage>
</organism>
<keyword evidence="1" id="KW-0812">Transmembrane</keyword>
<evidence type="ECO:0000313" key="3">
    <source>
        <dbReference type="EMBL" id="KAF2740378.1"/>
    </source>
</evidence>
<dbReference type="InterPro" id="IPR056121">
    <property type="entry name" value="DUF7704"/>
</dbReference>
<dbReference type="AlphaFoldDB" id="A0A9P4RBD9"/>
<reference evidence="3" key="1">
    <citation type="journal article" date="2020" name="Stud. Mycol.">
        <title>101 Dothideomycetes genomes: a test case for predicting lifestyles and emergence of pathogens.</title>
        <authorList>
            <person name="Haridas S."/>
            <person name="Albert R."/>
            <person name="Binder M."/>
            <person name="Bloem J."/>
            <person name="Labutti K."/>
            <person name="Salamov A."/>
            <person name="Andreopoulos B."/>
            <person name="Baker S."/>
            <person name="Barry K."/>
            <person name="Bills G."/>
            <person name="Bluhm B."/>
            <person name="Cannon C."/>
            <person name="Castanera R."/>
            <person name="Culley D."/>
            <person name="Daum C."/>
            <person name="Ezra D."/>
            <person name="Gonzalez J."/>
            <person name="Henrissat B."/>
            <person name="Kuo A."/>
            <person name="Liang C."/>
            <person name="Lipzen A."/>
            <person name="Lutzoni F."/>
            <person name="Magnuson J."/>
            <person name="Mondo S."/>
            <person name="Nolan M."/>
            <person name="Ohm R."/>
            <person name="Pangilinan J."/>
            <person name="Park H.-J."/>
            <person name="Ramirez L."/>
            <person name="Alfaro M."/>
            <person name="Sun H."/>
            <person name="Tritt A."/>
            <person name="Yoshinaga Y."/>
            <person name="Zwiers L.-H."/>
            <person name="Turgeon B."/>
            <person name="Goodwin S."/>
            <person name="Spatafora J."/>
            <person name="Crous P."/>
            <person name="Grigoriev I."/>
        </authorList>
    </citation>
    <scope>NUCLEOTIDE SEQUENCE</scope>
    <source>
        <strain evidence="3">CBS 125425</strain>
    </source>
</reference>
<evidence type="ECO:0000256" key="1">
    <source>
        <dbReference type="SAM" id="Phobius"/>
    </source>
</evidence>
<accession>A0A9P4RBD9</accession>
<keyword evidence="4" id="KW-1185">Reference proteome</keyword>
<evidence type="ECO:0000313" key="4">
    <source>
        <dbReference type="Proteomes" id="UP000799444"/>
    </source>
</evidence>
<keyword evidence="1" id="KW-1133">Transmembrane helix</keyword>